<gene>
    <name evidence="1" type="ORF">CARN5_0775</name>
</gene>
<accession>E6QES7</accession>
<dbReference type="EMBL" id="CABP01000132">
    <property type="protein sequence ID" value="CBI05703.1"/>
    <property type="molecule type" value="Genomic_DNA"/>
</dbReference>
<proteinExistence type="predicted"/>
<dbReference type="AlphaFoldDB" id="E6QES7"/>
<name>E6QES7_9ZZZZ</name>
<comment type="caution">
    <text evidence="1">The sequence shown here is derived from an EMBL/GenBank/DDBJ whole genome shotgun (WGS) entry which is preliminary data.</text>
</comment>
<organism evidence="1">
    <name type="scientific">mine drainage metagenome</name>
    <dbReference type="NCBI Taxonomy" id="410659"/>
    <lineage>
        <taxon>unclassified sequences</taxon>
        <taxon>metagenomes</taxon>
        <taxon>ecological metagenomes</taxon>
    </lineage>
</organism>
<sequence length="73" mass="8131">MAFQSEWPVLTIILNFLSKNSLLIKAVSKNEMEDIAGYGRQRLHDFDTPWCAGSALRRNKANAELSALAFFGG</sequence>
<reference evidence="1" key="1">
    <citation type="submission" date="2009-10" db="EMBL/GenBank/DDBJ databases">
        <title>Diversity of trophic interactions inside an arsenic-rich microbial ecosystem.</title>
        <authorList>
            <person name="Bertin P.N."/>
            <person name="Heinrich-Salmeron A."/>
            <person name="Pelletier E."/>
            <person name="Goulhen-Chollet F."/>
            <person name="Arsene-Ploetze F."/>
            <person name="Gallien S."/>
            <person name="Calteau A."/>
            <person name="Vallenet D."/>
            <person name="Casiot C."/>
            <person name="Chane-Woon-Ming B."/>
            <person name="Giloteaux L."/>
            <person name="Barakat M."/>
            <person name="Bonnefoy V."/>
            <person name="Bruneel O."/>
            <person name="Chandler M."/>
            <person name="Cleiss J."/>
            <person name="Duran R."/>
            <person name="Elbaz-Poulichet F."/>
            <person name="Fonknechten N."/>
            <person name="Lauga B."/>
            <person name="Mornico D."/>
            <person name="Ortet P."/>
            <person name="Schaeffer C."/>
            <person name="Siguier P."/>
            <person name="Alexander Thil Smith A."/>
            <person name="Van Dorsselaer A."/>
            <person name="Weissenbach J."/>
            <person name="Medigue C."/>
            <person name="Le Paslier D."/>
        </authorList>
    </citation>
    <scope>NUCLEOTIDE SEQUENCE</scope>
</reference>
<evidence type="ECO:0000313" key="1">
    <source>
        <dbReference type="EMBL" id="CBI05703.1"/>
    </source>
</evidence>
<protein>
    <submittedName>
        <fullName evidence="1">Uncharacterized protein</fullName>
    </submittedName>
</protein>